<keyword evidence="2" id="KW-1185">Reference proteome</keyword>
<dbReference type="PROSITE" id="PS51257">
    <property type="entry name" value="PROKAR_LIPOPROTEIN"/>
    <property type="match status" value="1"/>
</dbReference>
<evidence type="ECO:0008006" key="3">
    <source>
        <dbReference type="Google" id="ProtNLM"/>
    </source>
</evidence>
<comment type="caution">
    <text evidence="1">The sequence shown here is derived from an EMBL/GenBank/DDBJ whole genome shotgun (WGS) entry which is preliminary data.</text>
</comment>
<reference evidence="1 2" key="1">
    <citation type="submission" date="2019-10" db="EMBL/GenBank/DDBJ databases">
        <title>Bifidobacterium from non-human primates.</title>
        <authorList>
            <person name="Modesto M."/>
        </authorList>
    </citation>
    <scope>NUCLEOTIDE SEQUENCE [LARGE SCALE GENOMIC DNA]</scope>
    <source>
        <strain evidence="1 2">TREC</strain>
    </source>
</reference>
<protein>
    <recommendedName>
        <fullName evidence="3">Peptide ABC transporter permease</fullName>
    </recommendedName>
</protein>
<organism evidence="1 2">
    <name type="scientific">Bifidobacterium avesanii</name>
    <dbReference type="NCBI Taxonomy" id="1798157"/>
    <lineage>
        <taxon>Bacteria</taxon>
        <taxon>Bacillati</taxon>
        <taxon>Actinomycetota</taxon>
        <taxon>Actinomycetes</taxon>
        <taxon>Bifidobacteriales</taxon>
        <taxon>Bifidobacteriaceae</taxon>
        <taxon>Bifidobacterium</taxon>
    </lineage>
</organism>
<sequence length="197" mass="20891">MYRRRRIVALVVVLALLAACGGLIWGVVQGVGAAYRWINHDEIYAISRTSAPPTPRQTSGVPNCSSSDVSLQLTADASTVGVGGSVKFAAAINYTGTGQCLIDGSNSSRILTITTGDQTVWRSDVCTASPRKLLLSRASEMKRDEQTIAWSTSANASDTACRKDSELPKVKAGSYVARLSLKSDPSVQSDPVVITVQ</sequence>
<dbReference type="OrthoDB" id="5189092at2"/>
<dbReference type="EMBL" id="WHZY01000007">
    <property type="protein sequence ID" value="NEG78549.1"/>
    <property type="molecule type" value="Genomic_DNA"/>
</dbReference>
<evidence type="ECO:0000313" key="2">
    <source>
        <dbReference type="Proteomes" id="UP000469763"/>
    </source>
</evidence>
<evidence type="ECO:0000313" key="1">
    <source>
        <dbReference type="EMBL" id="NEG78549.1"/>
    </source>
</evidence>
<name>A0A7K3TIM6_9BIFI</name>
<proteinExistence type="predicted"/>
<dbReference type="Proteomes" id="UP000469763">
    <property type="component" value="Unassembled WGS sequence"/>
</dbReference>
<gene>
    <name evidence="1" type="ORF">GFD22_06120</name>
</gene>
<dbReference type="AlphaFoldDB" id="A0A7K3TIM6"/>
<accession>A0A7K3TIM6</accession>